<reference evidence="1 2" key="1">
    <citation type="submission" date="2017-02" db="EMBL/GenBank/DDBJ databases">
        <title>Ketogulonicigenium robustum SPU B003 Genome sequencing and assembly.</title>
        <authorList>
            <person name="Li Y."/>
            <person name="Liu L."/>
            <person name="Wang C."/>
            <person name="Zhang M."/>
            <person name="Zhang T."/>
            <person name="Zhang Y."/>
        </authorList>
    </citation>
    <scope>NUCLEOTIDE SEQUENCE [LARGE SCALE GENOMIC DNA]</scope>
    <source>
        <strain evidence="1 2">SPU_B003</strain>
    </source>
</reference>
<accession>A0A1W6NXV6</accession>
<proteinExistence type="predicted"/>
<organism evidence="1 2">
    <name type="scientific">Ketogulonicigenium robustum</name>
    <dbReference type="NCBI Taxonomy" id="92947"/>
    <lineage>
        <taxon>Bacteria</taxon>
        <taxon>Pseudomonadati</taxon>
        <taxon>Pseudomonadota</taxon>
        <taxon>Alphaproteobacteria</taxon>
        <taxon>Rhodobacterales</taxon>
        <taxon>Roseobacteraceae</taxon>
        <taxon>Ketogulonicigenium</taxon>
    </lineage>
</organism>
<dbReference type="KEGG" id="kro:BVG79_00659"/>
<dbReference type="STRING" id="92947.BVG79_00659"/>
<evidence type="ECO:0000313" key="2">
    <source>
        <dbReference type="Proteomes" id="UP000242447"/>
    </source>
</evidence>
<dbReference type="Proteomes" id="UP000242447">
    <property type="component" value="Chromosome"/>
</dbReference>
<dbReference type="EMBL" id="CP019937">
    <property type="protein sequence ID" value="ARO14011.1"/>
    <property type="molecule type" value="Genomic_DNA"/>
</dbReference>
<name>A0A1W6NXV6_9RHOB</name>
<protein>
    <submittedName>
        <fullName evidence="1">Uncharacterized protein</fullName>
    </submittedName>
</protein>
<evidence type="ECO:0000313" key="1">
    <source>
        <dbReference type="EMBL" id="ARO14011.1"/>
    </source>
</evidence>
<keyword evidence="2" id="KW-1185">Reference proteome</keyword>
<dbReference type="AlphaFoldDB" id="A0A1W6NXV6"/>
<sequence length="47" mass="5199">MLSGKKKDFLYSHFQMKCAFCDIAATCHSCPFARVALCDDADIPSVI</sequence>
<gene>
    <name evidence="1" type="ORF">BVG79_00659</name>
</gene>